<dbReference type="EMBL" id="CP001687">
    <property type="protein sequence ID" value="ACV11791.1"/>
    <property type="molecule type" value="Genomic_DNA"/>
</dbReference>
<dbReference type="KEGG" id="hut:Huta_1617"/>
<evidence type="ECO:0000256" key="1">
    <source>
        <dbReference type="SAM" id="MobiDB-lite"/>
    </source>
</evidence>
<dbReference type="Proteomes" id="UP000002071">
    <property type="component" value="Chromosome"/>
</dbReference>
<evidence type="ECO:0008006" key="4">
    <source>
        <dbReference type="Google" id="ProtNLM"/>
    </source>
</evidence>
<feature type="compositionally biased region" description="Low complexity" evidence="1">
    <location>
        <begin position="170"/>
        <end position="191"/>
    </location>
</feature>
<dbReference type="RefSeq" id="WP_015789364.1">
    <property type="nucleotide sequence ID" value="NC_013158.1"/>
</dbReference>
<reference evidence="2 3" key="1">
    <citation type="journal article" date="2009" name="Stand. Genomic Sci.">
        <title>Complete genome sequence of Halorhabdus utahensis type strain (AX-2).</title>
        <authorList>
            <person name="Anderson I."/>
            <person name="Tindall B.J."/>
            <person name="Pomrenke H."/>
            <person name="Goker M."/>
            <person name="Lapidus A."/>
            <person name="Nolan M."/>
            <person name="Copeland A."/>
            <person name="Glavina Del Rio T."/>
            <person name="Chen F."/>
            <person name="Tice H."/>
            <person name="Cheng J.F."/>
            <person name="Lucas S."/>
            <person name="Chertkov O."/>
            <person name="Bruce D."/>
            <person name="Brettin T."/>
            <person name="Detter J.C."/>
            <person name="Han C."/>
            <person name="Goodwin L."/>
            <person name="Land M."/>
            <person name="Hauser L."/>
            <person name="Chang Y.J."/>
            <person name="Jeffries C.D."/>
            <person name="Pitluck S."/>
            <person name="Pati A."/>
            <person name="Mavromatis K."/>
            <person name="Ivanova N."/>
            <person name="Ovchinnikova G."/>
            <person name="Chen A."/>
            <person name="Palaniappan K."/>
            <person name="Chain P."/>
            <person name="Rohde M."/>
            <person name="Bristow J."/>
            <person name="Eisen J.A."/>
            <person name="Markowitz V."/>
            <person name="Hugenholtz P."/>
            <person name="Kyrpides N.C."/>
            <person name="Klenk H.P."/>
        </authorList>
    </citation>
    <scope>NUCLEOTIDE SEQUENCE [LARGE SCALE GENOMIC DNA]</scope>
    <source>
        <strain evidence="3">DSM 12940 / JCM 11049 / AX-2</strain>
    </source>
</reference>
<gene>
    <name evidence="2" type="ordered locus">Huta_1617</name>
</gene>
<feature type="compositionally biased region" description="Basic and acidic residues" evidence="1">
    <location>
        <begin position="50"/>
        <end position="60"/>
    </location>
</feature>
<organism evidence="2 3">
    <name type="scientific">Halorhabdus utahensis (strain DSM 12940 / JCM 11049 / AX-2)</name>
    <dbReference type="NCBI Taxonomy" id="519442"/>
    <lineage>
        <taxon>Archaea</taxon>
        <taxon>Methanobacteriati</taxon>
        <taxon>Methanobacteriota</taxon>
        <taxon>Stenosarchaea group</taxon>
        <taxon>Halobacteria</taxon>
        <taxon>Halobacteriales</taxon>
        <taxon>Haloarculaceae</taxon>
        <taxon>Halorhabdus</taxon>
    </lineage>
</organism>
<accession>C7NQ47</accession>
<dbReference type="eggNOG" id="arCOG04417">
    <property type="taxonomic scope" value="Archaea"/>
</dbReference>
<dbReference type="GeneID" id="8383896"/>
<dbReference type="Pfam" id="PF09845">
    <property type="entry name" value="OapC"/>
    <property type="match status" value="2"/>
</dbReference>
<evidence type="ECO:0000313" key="2">
    <source>
        <dbReference type="EMBL" id="ACV11791.1"/>
    </source>
</evidence>
<dbReference type="InterPro" id="IPR018645">
    <property type="entry name" value="OapC-like"/>
</dbReference>
<protein>
    <recommendedName>
        <fullName evidence="4">Origin-associated protein OapC</fullName>
    </recommendedName>
</protein>
<keyword evidence="3" id="KW-1185">Reference proteome</keyword>
<name>C7NQ47_HALUD</name>
<dbReference type="OrthoDB" id="78050at2157"/>
<evidence type="ECO:0000313" key="3">
    <source>
        <dbReference type="Proteomes" id="UP000002071"/>
    </source>
</evidence>
<dbReference type="AlphaFoldDB" id="C7NQ47"/>
<proteinExistence type="predicted"/>
<dbReference type="HOGENOM" id="CLU_063606_0_0_2"/>
<feature type="region of interest" description="Disordered" evidence="1">
    <location>
        <begin position="1"/>
        <end position="203"/>
    </location>
</feature>
<dbReference type="STRING" id="519442.Huta_1617"/>
<sequence>MPHQCTSCGTVFDDGSTEMLSGCPECAGNTFQYHPGGTESTGESAPDAAPPERPEPDDSVARTVGNAAQTVKNFIGSDEPTPGVDPDEADPLSPWPGDAEDAATVDGDTSPARPETGGPTAGGAENDSVSAEPQTDSDRGETVRTAGIEGEAQASARSAVVSPEELSEATGGTNVAVGSNGGAVAAGTANGEQADDDRTPTEDRPDLAELREELNDQFESIRIVEPGQYELNLMELYEREEYIIALQEDGRYQIQVPDTWQE</sequence>